<name>A0ABV1ENW0_9FIRM</name>
<feature type="signal peptide" evidence="3">
    <location>
        <begin position="1"/>
        <end position="28"/>
    </location>
</feature>
<evidence type="ECO:0000256" key="1">
    <source>
        <dbReference type="SAM" id="MobiDB-lite"/>
    </source>
</evidence>
<evidence type="ECO:0000313" key="5">
    <source>
        <dbReference type="Proteomes" id="UP001440599"/>
    </source>
</evidence>
<keyword evidence="3" id="KW-0732">Signal</keyword>
<evidence type="ECO:0000313" key="4">
    <source>
        <dbReference type="EMBL" id="MEQ2456288.1"/>
    </source>
</evidence>
<comment type="caution">
    <text evidence="4">The sequence shown here is derived from an EMBL/GenBank/DDBJ whole genome shotgun (WGS) entry which is preliminary data.</text>
</comment>
<evidence type="ECO:0000256" key="2">
    <source>
        <dbReference type="SAM" id="Phobius"/>
    </source>
</evidence>
<accession>A0ABV1ENW0</accession>
<keyword evidence="2" id="KW-1133">Transmembrane helix</keyword>
<evidence type="ECO:0000256" key="3">
    <source>
        <dbReference type="SAM" id="SignalP"/>
    </source>
</evidence>
<keyword evidence="2" id="KW-0472">Membrane</keyword>
<dbReference type="EMBL" id="JBBMFT010000003">
    <property type="protein sequence ID" value="MEQ2456288.1"/>
    <property type="molecule type" value="Genomic_DNA"/>
</dbReference>
<protein>
    <submittedName>
        <fullName evidence="4">Uncharacterized protein</fullName>
    </submittedName>
</protein>
<sequence length="820" mass="86090">MKRNRPKQGLVLLVLLAMLAALLPAAVAAEGTLFVTGYTVTNSSGSSVSSISRGSTVDITVSLKDTGSSSGDLSTLDVTKLEDSFTGGTASVQKTSEDGRPLTYAVKLSGLQYKGVGQSLKLQVGTAGAPDSYQTLEVTITEAVVYEKPQILPDSPAEAAPAPMVLIRYSELNKPLEAGQEATLTVTFQNLSNLRLKSPIATFTPTDGLSIVGGASSFSLDDIGGQKTGTVKVKVKAASVISSPAQSLGVELKFNYFNNIAQTQGSATEKIPVPALARESVPQPVVLVTRTPLAQPIASGESAEVTIRFQNTSTTKLVNPVVSVTPSDSLMLLNDTATFLLGDIDPGRDAAVTVRIKAVGAVSSNTQSLSTELKYSYDNGGVLTQATASDRLLIPAVAKQAVPQPVVLLTRSELNRPISPGESMDVTLFFQNAGSTKLVAPSVTVSPSDSLVLLNPTSTFLLGDIAPGDTASVALQIKAAKDLSSATQSLSTELKYSYDNGETMTQATSSDKVNISANLTAKGDTPSPNIVIRKYTYGESSVAAGSKFPLSFAFENTGTIGIENIVVTVDGGENFTMDGSTNTFYYKALPAGGAQTQEVPMRSVPAAKSGAQSISVSFKYEYMDGEKRTQATSDIKISVPIYQPDRFQITAPTVPESVNVGEEAELLLPYVNKGKDDLANLEATVVGDGVDTPARTQYLGNITAGTNGNIGFALSPVSEGDIELVLKISYEDADQQVQTREFPVTLHAVEPPPPVDFDDMDAQSDAASPPWLLLAGGAGALVLAVGGFLLMRRWRARRAESDTGAWDDWEDDKPEGGGNA</sequence>
<reference evidence="4 5" key="1">
    <citation type="submission" date="2024-03" db="EMBL/GenBank/DDBJ databases">
        <title>Human intestinal bacterial collection.</title>
        <authorList>
            <person name="Pauvert C."/>
            <person name="Hitch T.C.A."/>
            <person name="Clavel T."/>
        </authorList>
    </citation>
    <scope>NUCLEOTIDE SEQUENCE [LARGE SCALE GENOMIC DNA]</scope>
    <source>
        <strain evidence="4 5">CLA-AP-H34</strain>
    </source>
</reference>
<feature type="chain" id="PRO_5046121659" evidence="3">
    <location>
        <begin position="29"/>
        <end position="820"/>
    </location>
</feature>
<feature type="region of interest" description="Disordered" evidence="1">
    <location>
        <begin position="800"/>
        <end position="820"/>
    </location>
</feature>
<organism evidence="4 5">
    <name type="scientific">Flavonifractor hominis</name>
    <dbReference type="NCBI Taxonomy" id="3133178"/>
    <lineage>
        <taxon>Bacteria</taxon>
        <taxon>Bacillati</taxon>
        <taxon>Bacillota</taxon>
        <taxon>Clostridia</taxon>
        <taxon>Eubacteriales</taxon>
        <taxon>Oscillospiraceae</taxon>
        <taxon>Flavonifractor</taxon>
    </lineage>
</organism>
<dbReference type="PANTHER" id="PTHR35902">
    <property type="entry name" value="S-LAYER DOMAIN-LIKE PROTEIN-RELATED"/>
    <property type="match status" value="1"/>
</dbReference>
<keyword evidence="5" id="KW-1185">Reference proteome</keyword>
<keyword evidence="2" id="KW-0812">Transmembrane</keyword>
<gene>
    <name evidence="4" type="ORF">WMO45_07115</name>
</gene>
<proteinExistence type="predicted"/>
<dbReference type="Proteomes" id="UP001440599">
    <property type="component" value="Unassembled WGS sequence"/>
</dbReference>
<feature type="transmembrane region" description="Helical" evidence="2">
    <location>
        <begin position="771"/>
        <end position="791"/>
    </location>
</feature>
<dbReference type="RefSeq" id="WP_349139880.1">
    <property type="nucleotide sequence ID" value="NZ_JBBMFT010000003.1"/>
</dbReference>